<evidence type="ECO:0000313" key="2">
    <source>
        <dbReference type="EMBL" id="SHH17548.1"/>
    </source>
</evidence>
<dbReference type="SUPFAM" id="SSF74650">
    <property type="entry name" value="Galactose mutarotase-like"/>
    <property type="match status" value="1"/>
</dbReference>
<dbReference type="RefSeq" id="WP_073071037.1">
    <property type="nucleotide sequence ID" value="NZ_FQXN01000001.1"/>
</dbReference>
<reference evidence="3" key="1">
    <citation type="submission" date="2016-11" db="EMBL/GenBank/DDBJ databases">
        <authorList>
            <person name="Varghese N."/>
            <person name="Submissions S."/>
        </authorList>
    </citation>
    <scope>NUCLEOTIDE SEQUENCE [LARGE SCALE GENOMIC DNA]</scope>
    <source>
        <strain evidence="3">DSM 15807</strain>
    </source>
</reference>
<evidence type="ECO:0000259" key="1">
    <source>
        <dbReference type="Pfam" id="PF22676"/>
    </source>
</evidence>
<dbReference type="InterPro" id="IPR011013">
    <property type="entry name" value="Gal_mutarotase_sf_dom"/>
</dbReference>
<dbReference type="Pfam" id="PF22676">
    <property type="entry name" value="GalA_N"/>
    <property type="match status" value="1"/>
</dbReference>
<organism evidence="2 3">
    <name type="scientific">Thermosipho atlanticus DSM 15807</name>
    <dbReference type="NCBI Taxonomy" id="1123380"/>
    <lineage>
        <taxon>Bacteria</taxon>
        <taxon>Thermotogati</taxon>
        <taxon>Thermotogota</taxon>
        <taxon>Thermotogae</taxon>
        <taxon>Thermotogales</taxon>
        <taxon>Fervidobacteriaceae</taxon>
        <taxon>Thermosipho</taxon>
    </lineage>
</organism>
<dbReference type="Proteomes" id="UP000242592">
    <property type="component" value="Unassembled WGS sequence"/>
</dbReference>
<dbReference type="OrthoDB" id="5345286at2"/>
<dbReference type="GO" id="GO:0003824">
    <property type="term" value="F:catalytic activity"/>
    <property type="evidence" value="ECO:0007669"/>
    <property type="project" value="InterPro"/>
</dbReference>
<dbReference type="EMBL" id="FQXN01000001">
    <property type="protein sequence ID" value="SHH17548.1"/>
    <property type="molecule type" value="Genomic_DNA"/>
</dbReference>
<name>A0A1M5QUB6_9BACT</name>
<gene>
    <name evidence="2" type="ORF">SAMN02745199_0144</name>
</gene>
<sequence length="420" mass="49691">MLNVSGVFNDGILEEKFNNFSLRWQVEKIRFGWKIKSYVKGEPKEFELLRLNLKKDIVMKGDLVSFKRNGFIIIDNILYGFLTTLNGNLKILVEDDSLIFKVNYAHKEFDDYVPVGSFVILKIANKIDLYKKYVELVMEENNIHLKKIKPIILKGIDFLSMSKLLHYLKKKGFNIFFVYDEYSKYDLEEIYKEDLIKTSKMKRLREEEINPGIKISFDSKNVSKAALKKLFTYFSKKGVKLVDIGEERNIKVFKLLKEIKKDFKDLILLSENSPFLHSVGVVDIVEKRFDENYLFSFLEHKKIWYVADNYLIDDTFSKNTLYGVLNKTLILNYNEKICETKLIKDLENVLLEQEYFKIVSVGEDKFEIRSYSETRGLINLQIDQSMKSEKFIKEEKTNLRKKIEIRRDGRKFYFFGGDDI</sequence>
<feature type="domain" description="Alpha-galactosidase N-terminal" evidence="1">
    <location>
        <begin position="69"/>
        <end position="121"/>
    </location>
</feature>
<evidence type="ECO:0000313" key="3">
    <source>
        <dbReference type="Proteomes" id="UP000242592"/>
    </source>
</evidence>
<proteinExistence type="predicted"/>
<dbReference type="AlphaFoldDB" id="A0A1M5QUB6"/>
<keyword evidence="3" id="KW-1185">Reference proteome</keyword>
<protein>
    <recommendedName>
        <fullName evidence="1">Alpha-galactosidase N-terminal domain-containing protein</fullName>
    </recommendedName>
</protein>
<dbReference type="InterPro" id="IPR055092">
    <property type="entry name" value="GalA_N"/>
</dbReference>
<accession>A0A1M5QUB6</accession>
<dbReference type="GO" id="GO:0030246">
    <property type="term" value="F:carbohydrate binding"/>
    <property type="evidence" value="ECO:0007669"/>
    <property type="project" value="InterPro"/>
</dbReference>
<dbReference type="GO" id="GO:0005975">
    <property type="term" value="P:carbohydrate metabolic process"/>
    <property type="evidence" value="ECO:0007669"/>
    <property type="project" value="InterPro"/>
</dbReference>
<dbReference type="STRING" id="1123380.SAMN02745199_0144"/>